<dbReference type="NCBIfam" id="TIGR00051">
    <property type="entry name" value="YbgC/FadM family acyl-CoA thioesterase"/>
    <property type="match status" value="1"/>
</dbReference>
<dbReference type="RefSeq" id="WP_244385693.1">
    <property type="nucleotide sequence ID" value="NZ_AP025564.1"/>
</dbReference>
<dbReference type="Gene3D" id="3.10.129.10">
    <property type="entry name" value="Hotdog Thioesterase"/>
    <property type="match status" value="1"/>
</dbReference>
<keyword evidence="2" id="KW-0378">Hydrolase</keyword>
<dbReference type="CDD" id="cd00586">
    <property type="entry name" value="4HBT"/>
    <property type="match status" value="1"/>
</dbReference>
<evidence type="ECO:0000256" key="2">
    <source>
        <dbReference type="ARBA" id="ARBA00022801"/>
    </source>
</evidence>
<dbReference type="InterPro" id="IPR050563">
    <property type="entry name" value="4-hydroxybenzoyl-CoA_TE"/>
</dbReference>
<keyword evidence="4" id="KW-1185">Reference proteome</keyword>
<dbReference type="PANTHER" id="PTHR31793">
    <property type="entry name" value="4-HYDROXYBENZOYL-COA THIOESTERASE FAMILY MEMBER"/>
    <property type="match status" value="1"/>
</dbReference>
<dbReference type="SUPFAM" id="SSF54637">
    <property type="entry name" value="Thioesterase/thiol ester dehydrase-isomerase"/>
    <property type="match status" value="1"/>
</dbReference>
<name>A0ABN6MJ69_9ACTN</name>
<proteinExistence type="inferred from homology"/>
<dbReference type="Proteomes" id="UP001320544">
    <property type="component" value="Chromosome"/>
</dbReference>
<comment type="similarity">
    <text evidence="1">Belongs to the 4-hydroxybenzoyl-CoA thioesterase family.</text>
</comment>
<dbReference type="InterPro" id="IPR006684">
    <property type="entry name" value="YbgC/YbaW"/>
</dbReference>
<dbReference type="EMBL" id="AP025564">
    <property type="protein sequence ID" value="BDE96356.1"/>
    <property type="molecule type" value="Genomic_DNA"/>
</dbReference>
<gene>
    <name evidence="3" type="primary">yneP</name>
    <name evidence="3" type="ORF">CE91St30_16890</name>
</gene>
<evidence type="ECO:0000256" key="1">
    <source>
        <dbReference type="ARBA" id="ARBA00005953"/>
    </source>
</evidence>
<sequence>MQARTTIHVRYGETDMMGIVYHANYLLYFEDARTDFLKTIGCPYSDLEEAGFLSPVVNVDISYGAPLTYGDTAIVQTRVIESRPTRTVYAYEVYKQGQEIGADKPCCTATTTHCVVDAKTFRPQSIKKVAPKLYERYLEVMEPLEEKEA</sequence>
<dbReference type="Pfam" id="PF13279">
    <property type="entry name" value="4HBT_2"/>
    <property type="match status" value="1"/>
</dbReference>
<evidence type="ECO:0000313" key="4">
    <source>
        <dbReference type="Proteomes" id="UP001320544"/>
    </source>
</evidence>
<dbReference type="InterPro" id="IPR029069">
    <property type="entry name" value="HotDog_dom_sf"/>
</dbReference>
<dbReference type="PANTHER" id="PTHR31793:SF27">
    <property type="entry name" value="NOVEL THIOESTERASE SUPERFAMILY DOMAIN AND SAPOSIN A-TYPE DOMAIN CONTAINING PROTEIN (0610012H03RIK)"/>
    <property type="match status" value="1"/>
</dbReference>
<dbReference type="PIRSF" id="PIRSF003230">
    <property type="entry name" value="YbgC"/>
    <property type="match status" value="1"/>
</dbReference>
<organism evidence="3 4">
    <name type="scientific">Raoultibacter timonensis</name>
    <dbReference type="NCBI Taxonomy" id="1907662"/>
    <lineage>
        <taxon>Bacteria</taxon>
        <taxon>Bacillati</taxon>
        <taxon>Actinomycetota</taxon>
        <taxon>Coriobacteriia</taxon>
        <taxon>Eggerthellales</taxon>
        <taxon>Eggerthellaceae</taxon>
        <taxon>Raoultibacter</taxon>
    </lineage>
</organism>
<reference evidence="3 4" key="1">
    <citation type="submission" date="2022-01" db="EMBL/GenBank/DDBJ databases">
        <title>Novel bile acid biosynthetic pathways are enriched in the microbiome of centenarians.</title>
        <authorList>
            <person name="Sato Y."/>
            <person name="Atarashi K."/>
            <person name="Plichta R.D."/>
            <person name="Arai Y."/>
            <person name="Sasajima S."/>
            <person name="Kearney M.S."/>
            <person name="Suda W."/>
            <person name="Takeshita K."/>
            <person name="Sasaki T."/>
            <person name="Okamoto S."/>
            <person name="Skelly N.A."/>
            <person name="Okamura Y."/>
            <person name="Vlamakis H."/>
            <person name="Li Y."/>
            <person name="Tanoue T."/>
            <person name="Takei H."/>
            <person name="Nittono H."/>
            <person name="Narushima S."/>
            <person name="Irie J."/>
            <person name="Itoh H."/>
            <person name="Moriya K."/>
            <person name="Sugiura Y."/>
            <person name="Suematsu M."/>
            <person name="Moritoki N."/>
            <person name="Shibata S."/>
            <person name="Littman R.D."/>
            <person name="Fischbach A.M."/>
            <person name="Uwamino Y."/>
            <person name="Inoue T."/>
            <person name="Honda A."/>
            <person name="Hattori M."/>
            <person name="Murai T."/>
            <person name="Xavier J.R."/>
            <person name="Hirose N."/>
            <person name="Honda K."/>
        </authorList>
    </citation>
    <scope>NUCLEOTIDE SEQUENCE [LARGE SCALE GENOMIC DNA]</scope>
    <source>
        <strain evidence="3 4">CE91-St30</strain>
    </source>
</reference>
<accession>A0ABN6MJ69</accession>
<protein>
    <submittedName>
        <fullName evidence="3">Acyl-CoA thioesterase YneP</fullName>
    </submittedName>
</protein>
<evidence type="ECO:0000313" key="3">
    <source>
        <dbReference type="EMBL" id="BDE96356.1"/>
    </source>
</evidence>